<comment type="caution">
    <text evidence="2">The sequence shown here is derived from an EMBL/GenBank/DDBJ whole genome shotgun (WGS) entry which is preliminary data.</text>
</comment>
<keyword evidence="1" id="KW-1133">Transmembrane helix</keyword>
<feature type="transmembrane region" description="Helical" evidence="1">
    <location>
        <begin position="12"/>
        <end position="32"/>
    </location>
</feature>
<organism evidence="2 3">
    <name type="scientific">Durusdinium trenchii</name>
    <dbReference type="NCBI Taxonomy" id="1381693"/>
    <lineage>
        <taxon>Eukaryota</taxon>
        <taxon>Sar</taxon>
        <taxon>Alveolata</taxon>
        <taxon>Dinophyceae</taxon>
        <taxon>Suessiales</taxon>
        <taxon>Symbiodiniaceae</taxon>
        <taxon>Durusdinium</taxon>
    </lineage>
</organism>
<keyword evidence="3" id="KW-1185">Reference proteome</keyword>
<reference evidence="2 3" key="1">
    <citation type="submission" date="2024-02" db="EMBL/GenBank/DDBJ databases">
        <authorList>
            <person name="Chen Y."/>
            <person name="Shah S."/>
            <person name="Dougan E. K."/>
            <person name="Thang M."/>
            <person name="Chan C."/>
        </authorList>
    </citation>
    <scope>NUCLEOTIDE SEQUENCE [LARGE SCALE GENOMIC DNA]</scope>
</reference>
<protein>
    <submittedName>
        <fullName evidence="2">Uncharacterized protein</fullName>
    </submittedName>
</protein>
<sequence length="207" mass="23722">MLPSFGARADRIMQLLLVPLVGASTAALQMFLPGGAPILSFLRVYQFTRAMQDLVEFLFLLNGSQQHILDSLPKEKITLFSKFPLCCVFGWSCCAHRPRLGHLRFFVAGIRQFNWLMPLLGVISVYMESQNYPYDDPIETVCRTLTTVSTFFAMWAFKCLLPLMTYSITATTVDPDRIAHMERRGETMRDGNIHRWKWREEVMATSA</sequence>
<dbReference type="EMBL" id="CAXAMN010021662">
    <property type="protein sequence ID" value="CAK9062049.1"/>
    <property type="molecule type" value="Genomic_DNA"/>
</dbReference>
<accession>A0ABP0NI28</accession>
<proteinExistence type="predicted"/>
<dbReference type="Proteomes" id="UP001642484">
    <property type="component" value="Unassembled WGS sequence"/>
</dbReference>
<evidence type="ECO:0000256" key="1">
    <source>
        <dbReference type="SAM" id="Phobius"/>
    </source>
</evidence>
<gene>
    <name evidence="2" type="ORF">CCMP2556_LOCUS30519</name>
</gene>
<keyword evidence="1" id="KW-0812">Transmembrane</keyword>
<keyword evidence="1" id="KW-0472">Membrane</keyword>
<evidence type="ECO:0000313" key="2">
    <source>
        <dbReference type="EMBL" id="CAK9062049.1"/>
    </source>
</evidence>
<name>A0ABP0NI28_9DINO</name>
<evidence type="ECO:0000313" key="3">
    <source>
        <dbReference type="Proteomes" id="UP001642484"/>
    </source>
</evidence>